<proteinExistence type="predicted"/>
<sequence length="84" mass="9203">EPLGPLIGTHSRQADADEISDVQRLLTRYGYGVEVNGRLDADCREVISAFQRHFRPQRVDGVIDASTAATLRRLIEASGPPLTS</sequence>
<dbReference type="EMBL" id="BARS01001751">
    <property type="protein sequence ID" value="GAF75885.1"/>
    <property type="molecule type" value="Genomic_DNA"/>
</dbReference>
<evidence type="ECO:0000313" key="2">
    <source>
        <dbReference type="EMBL" id="GAF75885.1"/>
    </source>
</evidence>
<gene>
    <name evidence="2" type="ORF">S01H1_03248</name>
</gene>
<feature type="non-terminal residue" evidence="2">
    <location>
        <position position="1"/>
    </location>
</feature>
<organism evidence="2">
    <name type="scientific">marine sediment metagenome</name>
    <dbReference type="NCBI Taxonomy" id="412755"/>
    <lineage>
        <taxon>unclassified sequences</taxon>
        <taxon>metagenomes</taxon>
        <taxon>ecological metagenomes</taxon>
    </lineage>
</organism>
<accession>X0TIE2</accession>
<dbReference type="InterPro" id="IPR002477">
    <property type="entry name" value="Peptidoglycan-bd-like"/>
</dbReference>
<dbReference type="InterPro" id="IPR036365">
    <property type="entry name" value="PGBD-like_sf"/>
</dbReference>
<dbReference type="AlphaFoldDB" id="X0TIE2"/>
<evidence type="ECO:0000259" key="1">
    <source>
        <dbReference type="Pfam" id="PF01471"/>
    </source>
</evidence>
<dbReference type="InterPro" id="IPR036366">
    <property type="entry name" value="PGBDSf"/>
</dbReference>
<name>X0TIE2_9ZZZZ</name>
<dbReference type="Pfam" id="PF01471">
    <property type="entry name" value="PG_binding_1"/>
    <property type="match status" value="1"/>
</dbReference>
<comment type="caution">
    <text evidence="2">The sequence shown here is derived from an EMBL/GenBank/DDBJ whole genome shotgun (WGS) entry which is preliminary data.</text>
</comment>
<protein>
    <recommendedName>
        <fullName evidence="1">Peptidoglycan binding-like domain-containing protein</fullName>
    </recommendedName>
</protein>
<dbReference type="Gene3D" id="1.10.101.10">
    <property type="entry name" value="PGBD-like superfamily/PGBD"/>
    <property type="match status" value="1"/>
</dbReference>
<feature type="domain" description="Peptidoglycan binding-like" evidence="1">
    <location>
        <begin position="17"/>
        <end position="71"/>
    </location>
</feature>
<reference evidence="2" key="1">
    <citation type="journal article" date="2014" name="Front. Microbiol.">
        <title>High frequency of phylogenetically diverse reductive dehalogenase-homologous genes in deep subseafloor sedimentary metagenomes.</title>
        <authorList>
            <person name="Kawai M."/>
            <person name="Futagami T."/>
            <person name="Toyoda A."/>
            <person name="Takaki Y."/>
            <person name="Nishi S."/>
            <person name="Hori S."/>
            <person name="Arai W."/>
            <person name="Tsubouchi T."/>
            <person name="Morono Y."/>
            <person name="Uchiyama I."/>
            <person name="Ito T."/>
            <person name="Fujiyama A."/>
            <person name="Inagaki F."/>
            <person name="Takami H."/>
        </authorList>
    </citation>
    <scope>NUCLEOTIDE SEQUENCE</scope>
    <source>
        <strain evidence="2">Expedition CK06-06</strain>
    </source>
</reference>
<dbReference type="SUPFAM" id="SSF47090">
    <property type="entry name" value="PGBD-like"/>
    <property type="match status" value="1"/>
</dbReference>